<feature type="domain" description="UspA" evidence="2">
    <location>
        <begin position="180"/>
        <end position="321"/>
    </location>
</feature>
<evidence type="ECO:0000313" key="3">
    <source>
        <dbReference type="EMBL" id="SFE85946.1"/>
    </source>
</evidence>
<evidence type="ECO:0000256" key="1">
    <source>
        <dbReference type="ARBA" id="ARBA00008791"/>
    </source>
</evidence>
<evidence type="ECO:0000259" key="2">
    <source>
        <dbReference type="Pfam" id="PF00582"/>
    </source>
</evidence>
<keyword evidence="4" id="KW-1185">Reference proteome</keyword>
<dbReference type="InterPro" id="IPR006015">
    <property type="entry name" value="Universal_stress_UspA"/>
</dbReference>
<dbReference type="Pfam" id="PF00582">
    <property type="entry name" value="Usp"/>
    <property type="match status" value="2"/>
</dbReference>
<gene>
    <name evidence="3" type="ORF">SAMN05216574_106188</name>
</gene>
<comment type="similarity">
    <text evidence="1">Belongs to the universal stress protein A family.</text>
</comment>
<accession>A0A1I2DZU9</accession>
<dbReference type="AlphaFoldDB" id="A0A1I2DZU9"/>
<dbReference type="EMBL" id="FOND01000006">
    <property type="protein sequence ID" value="SFE85946.1"/>
    <property type="molecule type" value="Genomic_DNA"/>
</dbReference>
<feature type="domain" description="UspA" evidence="2">
    <location>
        <begin position="22"/>
        <end position="167"/>
    </location>
</feature>
<name>A0A1I2DZU9_9ACTN</name>
<reference evidence="4" key="1">
    <citation type="submission" date="2016-10" db="EMBL/GenBank/DDBJ databases">
        <authorList>
            <person name="Varghese N."/>
            <person name="Submissions S."/>
        </authorList>
    </citation>
    <scope>NUCLEOTIDE SEQUENCE [LARGE SCALE GENOMIC DNA]</scope>
    <source>
        <strain evidence="4">DSM 46838</strain>
    </source>
</reference>
<evidence type="ECO:0000313" key="4">
    <source>
        <dbReference type="Proteomes" id="UP000198589"/>
    </source>
</evidence>
<dbReference type="OrthoDB" id="3174546at2"/>
<dbReference type="SUPFAM" id="SSF52402">
    <property type="entry name" value="Adenine nucleotide alpha hydrolases-like"/>
    <property type="match status" value="2"/>
</dbReference>
<sequence>MHEEFPSGRTAEDRRLADGGGRHVVVGVDGSPGSREALAYGLTAAARRGVDVEVVATYPLPLPWAGGTPAVVPDPAALRQGLEAAVREIVADVQRGPSGVPAADGGAPRILVSVSEGPAAPVLVERSRHADLLVVGSRGRGAVRSAVLGSVALQCVAGAACPVLVVPSPAAERPAGPPLVVVGIDGSAHARAALRVAITEARRLGAAVEAVAAYDPGGRWTELDESVAPSFEGIRADVEHGAAAMVDEALADDRAAGGGSAPDVRVAVVEGIPAEVLVSWSHGAELLVVGSRGRGGIRGLLLGSVALRCLVSSACPVLVVPPGADRPAEAPGHVRPAVAAS</sequence>
<dbReference type="PANTHER" id="PTHR46268">
    <property type="entry name" value="STRESS RESPONSE PROTEIN NHAX"/>
    <property type="match status" value="1"/>
</dbReference>
<dbReference type="InterPro" id="IPR006016">
    <property type="entry name" value="UspA"/>
</dbReference>
<dbReference type="InterPro" id="IPR014729">
    <property type="entry name" value="Rossmann-like_a/b/a_fold"/>
</dbReference>
<dbReference type="CDD" id="cd00293">
    <property type="entry name" value="USP-like"/>
    <property type="match status" value="1"/>
</dbReference>
<organism evidence="3 4">
    <name type="scientific">Blastococcus tunisiensis</name>
    <dbReference type="NCBI Taxonomy" id="1798228"/>
    <lineage>
        <taxon>Bacteria</taxon>
        <taxon>Bacillati</taxon>
        <taxon>Actinomycetota</taxon>
        <taxon>Actinomycetes</taxon>
        <taxon>Geodermatophilales</taxon>
        <taxon>Geodermatophilaceae</taxon>
        <taxon>Blastococcus</taxon>
    </lineage>
</organism>
<dbReference type="Proteomes" id="UP000198589">
    <property type="component" value="Unassembled WGS sequence"/>
</dbReference>
<dbReference type="PRINTS" id="PR01438">
    <property type="entry name" value="UNVRSLSTRESS"/>
</dbReference>
<protein>
    <submittedName>
        <fullName evidence="3">Nucleotide-binding universal stress protein, UspA family</fullName>
    </submittedName>
</protein>
<dbReference type="PANTHER" id="PTHR46268:SF6">
    <property type="entry name" value="UNIVERSAL STRESS PROTEIN UP12"/>
    <property type="match status" value="1"/>
</dbReference>
<dbReference type="Gene3D" id="3.40.50.620">
    <property type="entry name" value="HUPs"/>
    <property type="match status" value="2"/>
</dbReference>
<dbReference type="STRING" id="1798228.SAMN05216574_106188"/>
<dbReference type="RefSeq" id="WP_092196929.1">
    <property type="nucleotide sequence ID" value="NZ_FOND01000006.1"/>
</dbReference>
<proteinExistence type="inferred from homology"/>